<comment type="catalytic activity">
    <reaction evidence="17">
        <text>(6S)-5,6,7,8-tetrahydrofolyl-(gamma-L-Glu)(n) + L-glutamate + ATP = (6S)-5,6,7,8-tetrahydrofolyl-(gamma-L-Glu)(n+1) + ADP + phosphate + H(+)</text>
        <dbReference type="Rhea" id="RHEA:10580"/>
        <dbReference type="Rhea" id="RHEA-COMP:14738"/>
        <dbReference type="Rhea" id="RHEA-COMP:14740"/>
        <dbReference type="ChEBI" id="CHEBI:15378"/>
        <dbReference type="ChEBI" id="CHEBI:29985"/>
        <dbReference type="ChEBI" id="CHEBI:30616"/>
        <dbReference type="ChEBI" id="CHEBI:43474"/>
        <dbReference type="ChEBI" id="CHEBI:141005"/>
        <dbReference type="ChEBI" id="CHEBI:456216"/>
        <dbReference type="EC" id="6.3.2.17"/>
    </reaction>
</comment>
<dbReference type="SUPFAM" id="SSF53623">
    <property type="entry name" value="MurD-like peptide ligases, catalytic domain"/>
    <property type="match status" value="1"/>
</dbReference>
<evidence type="ECO:0000256" key="5">
    <source>
        <dbReference type="ARBA" id="ARBA00013023"/>
    </source>
</evidence>
<dbReference type="AlphaFoldDB" id="A0A7M3MFN8"/>
<sequence>MSDASAYFASAAGFEAYLDRLGLFHMDLTLARIDGSLSRLGLDPPPYPAVQVVGTNGKGTTSALIARLASAHGLRAGLYTSPHFLHPRERIRIIESDLEGQGLAGERSDCISENAWIEAANAVYSAQEAAPLTYFEYLTALAAYAFRAAQVDIAVFEAGLGGRNDATTALRCPTVCFTRMGRDHAHILGNSLEEVVADKAAAMPTHGTALTIRQEESARFILDREALRTHARLLEVRAPQGMPQVPVPGKEDEPVYPEDALAGLPSMLRENGRLAIAAWAHLATSHGWSFDVELVRQTLGRMVLPGRFQHVYDAGGWLLLDAAHNPQAMEALAQSMAERDIEPRAVVFTCLADKDLAAMAGTLAASIDAPVHVPELPGVERALPATDVCRVLRETGMKAEAHTDTAAALGAAVREDGYHGGDAGRPVLICGSLYLLAAFFTLRPNLLGSVNCGE</sequence>
<evidence type="ECO:0000256" key="12">
    <source>
        <dbReference type="ARBA" id="ARBA00022842"/>
    </source>
</evidence>
<comment type="pathway">
    <text evidence="2">Cofactor biosynthesis; tetrahydrofolate biosynthesis; 7,8-dihydrofolate from 2-amino-4-hydroxy-6-hydroxymethyl-7,8-dihydropteridine diphosphate and 4-aminobenzoate: step 2/2.</text>
</comment>
<evidence type="ECO:0000256" key="16">
    <source>
        <dbReference type="ARBA" id="ARBA00032510"/>
    </source>
</evidence>
<evidence type="ECO:0000256" key="6">
    <source>
        <dbReference type="ARBA" id="ARBA00013025"/>
    </source>
</evidence>
<accession>A0A7M3MFN8</accession>
<evidence type="ECO:0000256" key="20">
    <source>
        <dbReference type="ARBA" id="ARBA00049161"/>
    </source>
</evidence>
<evidence type="ECO:0000256" key="1">
    <source>
        <dbReference type="ARBA" id="ARBA00002714"/>
    </source>
</evidence>
<organism evidence="22 23">
    <name type="scientific">Oceanidesulfovibrio indonesiensis</name>
    <dbReference type="NCBI Taxonomy" id="54767"/>
    <lineage>
        <taxon>Bacteria</taxon>
        <taxon>Pseudomonadati</taxon>
        <taxon>Thermodesulfobacteriota</taxon>
        <taxon>Desulfovibrionia</taxon>
        <taxon>Desulfovibrionales</taxon>
        <taxon>Desulfovibrionaceae</taxon>
        <taxon>Oceanidesulfovibrio</taxon>
    </lineage>
</organism>
<evidence type="ECO:0000313" key="23">
    <source>
        <dbReference type="Proteomes" id="UP000448292"/>
    </source>
</evidence>
<evidence type="ECO:0000256" key="2">
    <source>
        <dbReference type="ARBA" id="ARBA00004799"/>
    </source>
</evidence>
<dbReference type="Pfam" id="PF02875">
    <property type="entry name" value="Mur_ligase_C"/>
    <property type="match status" value="1"/>
</dbReference>
<keyword evidence="8" id="KW-0436">Ligase</keyword>
<dbReference type="InterPro" id="IPR036615">
    <property type="entry name" value="Mur_ligase_C_dom_sf"/>
</dbReference>
<dbReference type="InterPro" id="IPR036565">
    <property type="entry name" value="Mur-like_cat_sf"/>
</dbReference>
<comment type="catalytic activity">
    <reaction evidence="20">
        <text>7,8-dihydropteroate + L-glutamate + ATP = 7,8-dihydrofolate + ADP + phosphate + H(+)</text>
        <dbReference type="Rhea" id="RHEA:23584"/>
        <dbReference type="ChEBI" id="CHEBI:15378"/>
        <dbReference type="ChEBI" id="CHEBI:17839"/>
        <dbReference type="ChEBI" id="CHEBI:29985"/>
        <dbReference type="ChEBI" id="CHEBI:30616"/>
        <dbReference type="ChEBI" id="CHEBI:43474"/>
        <dbReference type="ChEBI" id="CHEBI:57451"/>
        <dbReference type="ChEBI" id="CHEBI:456216"/>
        <dbReference type="EC" id="6.3.2.12"/>
    </reaction>
</comment>
<keyword evidence="9" id="KW-0479">Metal-binding</keyword>
<keyword evidence="13" id="KW-0289">Folate biosynthesis</keyword>
<dbReference type="RefSeq" id="WP_144302577.1">
    <property type="nucleotide sequence ID" value="NZ_QMIE01000005.1"/>
</dbReference>
<evidence type="ECO:0000256" key="10">
    <source>
        <dbReference type="ARBA" id="ARBA00022741"/>
    </source>
</evidence>
<evidence type="ECO:0000256" key="18">
    <source>
        <dbReference type="ARBA" id="ARBA00047808"/>
    </source>
</evidence>
<dbReference type="EC" id="6.3.2.17" evidence="6"/>
<dbReference type="GO" id="GO:0008841">
    <property type="term" value="F:dihydrofolate synthase activity"/>
    <property type="evidence" value="ECO:0007669"/>
    <property type="project" value="UniProtKB-EC"/>
</dbReference>
<dbReference type="Gene3D" id="3.40.1190.10">
    <property type="entry name" value="Mur-like, catalytic domain"/>
    <property type="match status" value="1"/>
</dbReference>
<evidence type="ECO:0000256" key="15">
    <source>
        <dbReference type="ARBA" id="ARBA00030592"/>
    </source>
</evidence>
<keyword evidence="12" id="KW-0460">Magnesium</keyword>
<dbReference type="EMBL" id="QMIE01000005">
    <property type="protein sequence ID" value="TVM17924.1"/>
    <property type="molecule type" value="Genomic_DNA"/>
</dbReference>
<comment type="pathway">
    <text evidence="3">Cofactor biosynthesis; tetrahydrofolylpolyglutamate biosynthesis.</text>
</comment>
<protein>
    <recommendedName>
        <fullName evidence="7">Dihydrofolate synthase/folylpolyglutamate synthase</fullName>
        <ecNumber evidence="5">6.3.2.12</ecNumber>
        <ecNumber evidence="6">6.3.2.17</ecNumber>
    </recommendedName>
    <alternativeName>
        <fullName evidence="16">Folylpoly-gamma-glutamate synthetase-dihydrofolate synthetase</fullName>
    </alternativeName>
    <alternativeName>
        <fullName evidence="14">Folylpolyglutamate synthetase</fullName>
    </alternativeName>
    <alternativeName>
        <fullName evidence="15">Tetrahydrofolylpolyglutamate synthase</fullName>
    </alternativeName>
</protein>
<reference evidence="22 23" key="1">
    <citation type="submission" date="2018-06" db="EMBL/GenBank/DDBJ databases">
        <title>Complete genome of Desulfovibrio indonesiensis P37SLT.</title>
        <authorList>
            <person name="Crispim J.S."/>
            <person name="Vidigal P.M.P."/>
            <person name="Silva L.C.F."/>
            <person name="Laguardia C.N."/>
            <person name="Araujo L.C."/>
            <person name="Dias R.S."/>
            <person name="Sousa M.P."/>
            <person name="Paula S.O."/>
            <person name="Silva C."/>
        </authorList>
    </citation>
    <scope>NUCLEOTIDE SEQUENCE [LARGE SCALE GENOMIC DNA]</scope>
    <source>
        <strain evidence="22 23">P37SLT</strain>
    </source>
</reference>
<evidence type="ECO:0000256" key="8">
    <source>
        <dbReference type="ARBA" id="ARBA00022598"/>
    </source>
</evidence>
<dbReference type="InterPro" id="IPR001645">
    <property type="entry name" value="Folylpolyglutamate_synth"/>
</dbReference>
<evidence type="ECO:0000313" key="22">
    <source>
        <dbReference type="EMBL" id="TVM17924.1"/>
    </source>
</evidence>
<evidence type="ECO:0000256" key="17">
    <source>
        <dbReference type="ARBA" id="ARBA00047493"/>
    </source>
</evidence>
<comment type="catalytic activity">
    <reaction evidence="18">
        <text>10-formyltetrahydrofolyl-(gamma-L-Glu)(n) + L-glutamate + ATP = 10-formyltetrahydrofolyl-(gamma-L-Glu)(n+1) + ADP + phosphate + H(+)</text>
        <dbReference type="Rhea" id="RHEA:51904"/>
        <dbReference type="Rhea" id="RHEA-COMP:13088"/>
        <dbReference type="Rhea" id="RHEA-COMP:14300"/>
        <dbReference type="ChEBI" id="CHEBI:15378"/>
        <dbReference type="ChEBI" id="CHEBI:29985"/>
        <dbReference type="ChEBI" id="CHEBI:30616"/>
        <dbReference type="ChEBI" id="CHEBI:43474"/>
        <dbReference type="ChEBI" id="CHEBI:134413"/>
        <dbReference type="ChEBI" id="CHEBI:456216"/>
        <dbReference type="EC" id="6.3.2.17"/>
    </reaction>
</comment>
<dbReference type="GO" id="GO:0046872">
    <property type="term" value="F:metal ion binding"/>
    <property type="evidence" value="ECO:0007669"/>
    <property type="project" value="UniProtKB-KW"/>
</dbReference>
<dbReference type="SUPFAM" id="SSF53244">
    <property type="entry name" value="MurD-like peptide ligases, peptide-binding domain"/>
    <property type="match status" value="1"/>
</dbReference>
<dbReference type="Proteomes" id="UP000448292">
    <property type="component" value="Unassembled WGS sequence"/>
</dbReference>
<evidence type="ECO:0000256" key="4">
    <source>
        <dbReference type="ARBA" id="ARBA00008276"/>
    </source>
</evidence>
<gene>
    <name evidence="22" type="ORF">DPQ33_07385</name>
</gene>
<dbReference type="NCBIfam" id="TIGR01499">
    <property type="entry name" value="folC"/>
    <property type="match status" value="1"/>
</dbReference>
<keyword evidence="10" id="KW-0547">Nucleotide-binding</keyword>
<evidence type="ECO:0000259" key="21">
    <source>
        <dbReference type="Pfam" id="PF02875"/>
    </source>
</evidence>
<dbReference type="EC" id="6.3.2.12" evidence="5"/>
<comment type="caution">
    <text evidence="22">The sequence shown here is derived from an EMBL/GenBank/DDBJ whole genome shotgun (WGS) entry which is preliminary data.</text>
</comment>
<keyword evidence="11" id="KW-0067">ATP-binding</keyword>
<evidence type="ECO:0000256" key="11">
    <source>
        <dbReference type="ARBA" id="ARBA00022840"/>
    </source>
</evidence>
<evidence type="ECO:0000256" key="14">
    <source>
        <dbReference type="ARBA" id="ARBA00030048"/>
    </source>
</evidence>
<dbReference type="PANTHER" id="PTHR11136:SF0">
    <property type="entry name" value="DIHYDROFOLATE SYNTHETASE-RELATED"/>
    <property type="match status" value="1"/>
</dbReference>
<evidence type="ECO:0000256" key="3">
    <source>
        <dbReference type="ARBA" id="ARBA00005150"/>
    </source>
</evidence>
<name>A0A7M3MFN8_9BACT</name>
<dbReference type="GO" id="GO:0005524">
    <property type="term" value="F:ATP binding"/>
    <property type="evidence" value="ECO:0007669"/>
    <property type="project" value="UniProtKB-KW"/>
</dbReference>
<dbReference type="GO" id="GO:0004326">
    <property type="term" value="F:tetrahydrofolylpolyglutamate synthase activity"/>
    <property type="evidence" value="ECO:0007669"/>
    <property type="project" value="UniProtKB-EC"/>
</dbReference>
<dbReference type="GO" id="GO:0005737">
    <property type="term" value="C:cytoplasm"/>
    <property type="evidence" value="ECO:0007669"/>
    <property type="project" value="TreeGrafter"/>
</dbReference>
<comment type="function">
    <text evidence="1">Functions in two distinct reactions of the de novo folate biosynthetic pathway. Catalyzes the addition of a glutamate residue to dihydropteroate (7,8-dihydropteroate or H2Pte) to form dihydrofolate (7,8-dihydrofolate monoglutamate or H2Pte-Glu). Also catalyzes successive additions of L-glutamate to tetrahydrofolate or 10-formyltetrahydrofolate or 5,10-methylenetetrahydrofolate, leading to folylpolyglutamate derivatives.</text>
</comment>
<comment type="catalytic activity">
    <reaction evidence="19">
        <text>(6R)-5,10-methylenetetrahydrofolyl-(gamma-L-Glu)(n) + L-glutamate + ATP = (6R)-5,10-methylenetetrahydrofolyl-(gamma-L-Glu)(n+1) + ADP + phosphate + H(+)</text>
        <dbReference type="Rhea" id="RHEA:51912"/>
        <dbReference type="Rhea" id="RHEA-COMP:13257"/>
        <dbReference type="Rhea" id="RHEA-COMP:13258"/>
        <dbReference type="ChEBI" id="CHEBI:15378"/>
        <dbReference type="ChEBI" id="CHEBI:29985"/>
        <dbReference type="ChEBI" id="CHEBI:30616"/>
        <dbReference type="ChEBI" id="CHEBI:43474"/>
        <dbReference type="ChEBI" id="CHEBI:136572"/>
        <dbReference type="ChEBI" id="CHEBI:456216"/>
        <dbReference type="EC" id="6.3.2.17"/>
    </reaction>
</comment>
<comment type="similarity">
    <text evidence="4">Belongs to the folylpolyglutamate synthase family.</text>
</comment>
<dbReference type="GO" id="GO:0046656">
    <property type="term" value="P:folic acid biosynthetic process"/>
    <property type="evidence" value="ECO:0007669"/>
    <property type="project" value="UniProtKB-KW"/>
</dbReference>
<dbReference type="OrthoDB" id="9809356at2"/>
<evidence type="ECO:0000256" key="9">
    <source>
        <dbReference type="ARBA" id="ARBA00022723"/>
    </source>
</evidence>
<evidence type="ECO:0000256" key="19">
    <source>
        <dbReference type="ARBA" id="ARBA00049035"/>
    </source>
</evidence>
<proteinExistence type="inferred from homology"/>
<dbReference type="PANTHER" id="PTHR11136">
    <property type="entry name" value="FOLYLPOLYGLUTAMATE SYNTHASE-RELATED"/>
    <property type="match status" value="1"/>
</dbReference>
<evidence type="ECO:0000256" key="7">
    <source>
        <dbReference type="ARBA" id="ARBA00019357"/>
    </source>
</evidence>
<dbReference type="Gene3D" id="3.90.190.20">
    <property type="entry name" value="Mur ligase, C-terminal domain"/>
    <property type="match status" value="1"/>
</dbReference>
<keyword evidence="23" id="KW-1185">Reference proteome</keyword>
<evidence type="ECO:0000256" key="13">
    <source>
        <dbReference type="ARBA" id="ARBA00022909"/>
    </source>
</evidence>
<feature type="domain" description="Mur ligase C-terminal" evidence="21">
    <location>
        <begin position="306"/>
        <end position="432"/>
    </location>
</feature>
<dbReference type="InterPro" id="IPR004101">
    <property type="entry name" value="Mur_ligase_C"/>
</dbReference>